<feature type="compositionally biased region" description="Low complexity" evidence="1">
    <location>
        <begin position="285"/>
        <end position="303"/>
    </location>
</feature>
<feature type="region of interest" description="Disordered" evidence="1">
    <location>
        <begin position="55"/>
        <end position="115"/>
    </location>
</feature>
<protein>
    <submittedName>
        <fullName evidence="2">Uncharacterized protein</fullName>
    </submittedName>
</protein>
<accession>A0A1V6PVP7</accession>
<dbReference type="Proteomes" id="UP000191672">
    <property type="component" value="Unassembled WGS sequence"/>
</dbReference>
<organism evidence="2 3">
    <name type="scientific">Penicillium antarcticum</name>
    <dbReference type="NCBI Taxonomy" id="416450"/>
    <lineage>
        <taxon>Eukaryota</taxon>
        <taxon>Fungi</taxon>
        <taxon>Dikarya</taxon>
        <taxon>Ascomycota</taxon>
        <taxon>Pezizomycotina</taxon>
        <taxon>Eurotiomycetes</taxon>
        <taxon>Eurotiomycetidae</taxon>
        <taxon>Eurotiales</taxon>
        <taxon>Aspergillaceae</taxon>
        <taxon>Penicillium</taxon>
    </lineage>
</organism>
<dbReference type="Pfam" id="PF09428">
    <property type="entry name" value="DUF2011"/>
    <property type="match status" value="1"/>
</dbReference>
<evidence type="ECO:0000313" key="3">
    <source>
        <dbReference type="Proteomes" id="UP000191672"/>
    </source>
</evidence>
<dbReference type="AlphaFoldDB" id="A0A1V6PVP7"/>
<gene>
    <name evidence="2" type="ORF">PENANT_c030G07326</name>
</gene>
<dbReference type="OrthoDB" id="5425061at2759"/>
<keyword evidence="3" id="KW-1185">Reference proteome</keyword>
<reference evidence="3" key="1">
    <citation type="journal article" date="2017" name="Nat. Microbiol.">
        <title>Global analysis of biosynthetic gene clusters reveals vast potential of secondary metabolite production in Penicillium species.</title>
        <authorList>
            <person name="Nielsen J.C."/>
            <person name="Grijseels S."/>
            <person name="Prigent S."/>
            <person name="Ji B."/>
            <person name="Dainat J."/>
            <person name="Nielsen K.F."/>
            <person name="Frisvad J.C."/>
            <person name="Workman M."/>
            <person name="Nielsen J."/>
        </authorList>
    </citation>
    <scope>NUCLEOTIDE SEQUENCE [LARGE SCALE GENOMIC DNA]</scope>
    <source>
        <strain evidence="3">IBT 31811</strain>
    </source>
</reference>
<dbReference type="EMBL" id="MDYN01000030">
    <property type="protein sequence ID" value="OQD81041.1"/>
    <property type="molecule type" value="Genomic_DNA"/>
</dbReference>
<feature type="compositionally biased region" description="Acidic residues" evidence="1">
    <location>
        <begin position="64"/>
        <end position="73"/>
    </location>
</feature>
<feature type="region of interest" description="Disordered" evidence="1">
    <location>
        <begin position="1"/>
        <end position="38"/>
    </location>
</feature>
<feature type="compositionally biased region" description="Basic residues" evidence="1">
    <location>
        <begin position="234"/>
        <end position="251"/>
    </location>
</feature>
<name>A0A1V6PVP7_9EURO</name>
<dbReference type="STRING" id="416450.A0A1V6PVP7"/>
<evidence type="ECO:0000313" key="2">
    <source>
        <dbReference type="EMBL" id="OQD81041.1"/>
    </source>
</evidence>
<feature type="region of interest" description="Disordered" evidence="1">
    <location>
        <begin position="231"/>
        <end position="315"/>
    </location>
</feature>
<feature type="compositionally biased region" description="Basic residues" evidence="1">
    <location>
        <begin position="265"/>
        <end position="279"/>
    </location>
</feature>
<dbReference type="InterPro" id="IPR018555">
    <property type="entry name" value="C630.06c-like"/>
</dbReference>
<proteinExistence type="predicted"/>
<comment type="caution">
    <text evidence="2">The sequence shown here is derived from an EMBL/GenBank/DDBJ whole genome shotgun (WGS) entry which is preliminary data.</text>
</comment>
<evidence type="ECO:0000256" key="1">
    <source>
        <dbReference type="SAM" id="MobiDB-lite"/>
    </source>
</evidence>
<feature type="compositionally biased region" description="Basic and acidic residues" evidence="1">
    <location>
        <begin position="92"/>
        <end position="105"/>
    </location>
</feature>
<sequence length="315" mass="34824">MFDLPNAKRIRRNDIHSPLSSREPSPAPDDAEAQDARARLGKLLNLDELIAVQDTPAQVNDLAQPEDNDEEQEFEFRLFSAPAKSTVNATKASEKDTDAKMKSTEAESQSSGVTQKLRIRLRSPSPGAGGSEGRFLKASRDWDYYFSTPELLGRRDVEILSENEDAIAEKKQQFETMAVSGEHMLTWARSQAWPGCHLPWRVIHLKRHQTKLPRPAGSAPVYVIEGAPVSKSPLTRKKPGKKRRVQLRKRVVSAQAAKETEAEKRNRKNHARKLKRRQKAREQKAAAAGVAGADAGAEDVSMADGDDDASSGGEN</sequence>